<name>A0A0F9I5X7_9ZZZZ</name>
<comment type="caution">
    <text evidence="1">The sequence shown here is derived from an EMBL/GenBank/DDBJ whole genome shotgun (WGS) entry which is preliminary data.</text>
</comment>
<sequence>MAWTLGEFSKIETDTLRKSVLDTLLMEANLLELIPWETIGTLATTVVRYQSLPSVGYRKVNEGFTESTGKFEQKVETVALGGLDIDTDKAIARAKNTIADARAIQQTMALKAMAFDFNDKFISGNPTADPEVFKGIRLRIDDVFAEGFTEQKFAANDVDTGILNSQTTRFDYIQDLDKLIYAIKGHSPEYAIMNKKMLLATRSCLIRERLLTYNTDMFGRQIDMYGNTRLLDIGVKADQTTEVILNTEDTAGAPSGGSENTSIYVCKFGIGEWLWGIQQYPLEVEDLGELQTAPKFRTRIDWPHGMADVDQRSMARMYGIVPDSSA</sequence>
<dbReference type="InterPro" id="IPR048813">
    <property type="entry name" value="GP7-like"/>
</dbReference>
<organism evidence="1">
    <name type="scientific">marine sediment metagenome</name>
    <dbReference type="NCBI Taxonomy" id="412755"/>
    <lineage>
        <taxon>unclassified sequences</taxon>
        <taxon>metagenomes</taxon>
        <taxon>ecological metagenomes</taxon>
    </lineage>
</organism>
<accession>A0A0F9I5X7</accession>
<dbReference type="NCBIfam" id="NF045672">
    <property type="entry name" value="MCP_gp7_epsi_15"/>
    <property type="match status" value="1"/>
</dbReference>
<dbReference type="EMBL" id="LAZR01020344">
    <property type="protein sequence ID" value="KKL89230.1"/>
    <property type="molecule type" value="Genomic_DNA"/>
</dbReference>
<reference evidence="1" key="1">
    <citation type="journal article" date="2015" name="Nature">
        <title>Complex archaea that bridge the gap between prokaryotes and eukaryotes.</title>
        <authorList>
            <person name="Spang A."/>
            <person name="Saw J.H."/>
            <person name="Jorgensen S.L."/>
            <person name="Zaremba-Niedzwiedzka K."/>
            <person name="Martijn J."/>
            <person name="Lind A.E."/>
            <person name="van Eijk R."/>
            <person name="Schleper C."/>
            <person name="Guy L."/>
            <person name="Ettema T.J."/>
        </authorList>
    </citation>
    <scope>NUCLEOTIDE SEQUENCE</scope>
</reference>
<evidence type="ECO:0008006" key="2">
    <source>
        <dbReference type="Google" id="ProtNLM"/>
    </source>
</evidence>
<gene>
    <name evidence="1" type="ORF">LCGC14_1916770</name>
</gene>
<evidence type="ECO:0000313" key="1">
    <source>
        <dbReference type="EMBL" id="KKL89230.1"/>
    </source>
</evidence>
<protein>
    <recommendedName>
        <fullName evidence="2">Major capsid protein</fullName>
    </recommendedName>
</protein>
<dbReference type="Pfam" id="PF20911">
    <property type="entry name" value="GP7"/>
    <property type="match status" value="1"/>
</dbReference>
<dbReference type="AlphaFoldDB" id="A0A0F9I5X7"/>
<proteinExistence type="predicted"/>